<dbReference type="PANTHER" id="PTHR23272:SF193">
    <property type="entry name" value="OS07G0624100 PROTEIN"/>
    <property type="match status" value="1"/>
</dbReference>
<name>A0A5A7TEA9_CUCMM</name>
<evidence type="ECO:0000313" key="7">
    <source>
        <dbReference type="Proteomes" id="UP000321947"/>
    </source>
</evidence>
<keyword evidence="1" id="KW-1133">Transmembrane helix</keyword>
<dbReference type="SUPFAM" id="SSF53098">
    <property type="entry name" value="Ribonuclease H-like"/>
    <property type="match status" value="1"/>
</dbReference>
<reference evidence="6 7" key="1">
    <citation type="submission" date="2019-08" db="EMBL/GenBank/DDBJ databases">
        <title>Draft genome sequences of two oriental melons (Cucumis melo L. var makuwa).</title>
        <authorList>
            <person name="Kwon S.-Y."/>
        </authorList>
    </citation>
    <scope>NUCLEOTIDE SEQUENCE [LARGE SCALE GENOMIC DNA]</scope>
    <source>
        <strain evidence="7">cv. Chang Bougi</strain>
        <strain evidence="6">cv. SW 3</strain>
        <tissue evidence="4">Leaf</tissue>
    </source>
</reference>
<evidence type="ECO:0000259" key="2">
    <source>
        <dbReference type="Pfam" id="PF05699"/>
    </source>
</evidence>
<dbReference type="PANTHER" id="PTHR23272">
    <property type="entry name" value="BED FINGER-RELATED"/>
    <property type="match status" value="1"/>
</dbReference>
<keyword evidence="1" id="KW-0812">Transmembrane</keyword>
<dbReference type="GO" id="GO:0003677">
    <property type="term" value="F:DNA binding"/>
    <property type="evidence" value="ECO:0007669"/>
    <property type="project" value="InterPro"/>
</dbReference>
<dbReference type="Proteomes" id="UP000321947">
    <property type="component" value="Unassembled WGS sequence"/>
</dbReference>
<proteinExistence type="predicted"/>
<evidence type="ECO:0000313" key="6">
    <source>
        <dbReference type="Proteomes" id="UP000321393"/>
    </source>
</evidence>
<organism evidence="4 6">
    <name type="scientific">Cucumis melo var. makuwa</name>
    <name type="common">Oriental melon</name>
    <dbReference type="NCBI Taxonomy" id="1194695"/>
    <lineage>
        <taxon>Eukaryota</taxon>
        <taxon>Viridiplantae</taxon>
        <taxon>Streptophyta</taxon>
        <taxon>Embryophyta</taxon>
        <taxon>Tracheophyta</taxon>
        <taxon>Spermatophyta</taxon>
        <taxon>Magnoliopsida</taxon>
        <taxon>eudicotyledons</taxon>
        <taxon>Gunneridae</taxon>
        <taxon>Pentapetalae</taxon>
        <taxon>rosids</taxon>
        <taxon>fabids</taxon>
        <taxon>Cucurbitales</taxon>
        <taxon>Cucurbitaceae</taxon>
        <taxon>Benincaseae</taxon>
        <taxon>Cucumis</taxon>
    </lineage>
</organism>
<dbReference type="Proteomes" id="UP000321393">
    <property type="component" value="Unassembled WGS sequence"/>
</dbReference>
<accession>A0A5A7TEA9</accession>
<keyword evidence="1" id="KW-0472">Membrane</keyword>
<dbReference type="Pfam" id="PF14372">
    <property type="entry name" value="hAT-like_RNase-H"/>
    <property type="match status" value="1"/>
</dbReference>
<feature type="transmembrane region" description="Helical" evidence="1">
    <location>
        <begin position="47"/>
        <end position="75"/>
    </location>
</feature>
<evidence type="ECO:0000256" key="1">
    <source>
        <dbReference type="SAM" id="Phobius"/>
    </source>
</evidence>
<evidence type="ECO:0000313" key="5">
    <source>
        <dbReference type="EMBL" id="TYK01741.1"/>
    </source>
</evidence>
<dbReference type="InterPro" id="IPR012337">
    <property type="entry name" value="RNaseH-like_sf"/>
</dbReference>
<dbReference type="EMBL" id="SSTD01016048">
    <property type="protein sequence ID" value="TYK01741.1"/>
    <property type="molecule type" value="Genomic_DNA"/>
</dbReference>
<gene>
    <name evidence="5" type="ORF">E5676_scaffold775G00700</name>
    <name evidence="4" type="ORF">E6C27_scaffold744G00290</name>
</gene>
<feature type="domain" description="HAT C-terminal dimerisation" evidence="2">
    <location>
        <begin position="263"/>
        <end position="340"/>
    </location>
</feature>
<dbReference type="AlphaFoldDB" id="A0A5A7TEA9"/>
<dbReference type="EMBL" id="SSTE01018396">
    <property type="protein sequence ID" value="KAA0039559.1"/>
    <property type="molecule type" value="Genomic_DNA"/>
</dbReference>
<sequence length="340" mass="39121">MMWQFVIGSKNSYSTFVSHPRRPSRPTSFTTFNIATGRSSHSLQRRLLILVVGLFLIVTPSVSSFTVSSSAAFYLRKEEEELDYQDYFAEDEHGKKRIRPPSNSDWKNVEVFVMFFKVFYNVTNKISGSLYVTANSFFHEMWGNNDLLVGWSNEHNSTLRMMAINMKSKYDNVHDDVMVKVLVDEIEAYLMRLYNCYKSQVDGFAFRNDLSGQDVVCEQVESSDSLRLLSSGTTVETNASCRVSSRYKRRRQEQNTLELRNNVDRYLSDPCEELNDQFDVLTWWKLNEVKCRILSRIAQDIFVVPVSTVASESAYSTGGRILDSFRSSLSPKKVEALICT</sequence>
<dbReference type="InterPro" id="IPR025525">
    <property type="entry name" value="hAT-like_transposase_RNase-H"/>
</dbReference>
<dbReference type="OrthoDB" id="1607513at2759"/>
<dbReference type="GO" id="GO:0046983">
    <property type="term" value="F:protein dimerization activity"/>
    <property type="evidence" value="ECO:0007669"/>
    <property type="project" value="InterPro"/>
</dbReference>
<comment type="caution">
    <text evidence="4">The sequence shown here is derived from an EMBL/GenBank/DDBJ whole genome shotgun (WGS) entry which is preliminary data.</text>
</comment>
<dbReference type="InterPro" id="IPR008906">
    <property type="entry name" value="HATC_C_dom"/>
</dbReference>
<feature type="domain" description="hAT-like transposase RNase-H fold" evidence="3">
    <location>
        <begin position="127"/>
        <end position="179"/>
    </location>
</feature>
<evidence type="ECO:0000259" key="3">
    <source>
        <dbReference type="Pfam" id="PF14372"/>
    </source>
</evidence>
<dbReference type="Pfam" id="PF05699">
    <property type="entry name" value="Dimer_Tnp_hAT"/>
    <property type="match status" value="1"/>
</dbReference>
<protein>
    <submittedName>
        <fullName evidence="4">Zinc finger BED domain-containing protein RICESLEEPER 2-like</fullName>
    </submittedName>
</protein>
<evidence type="ECO:0000313" key="4">
    <source>
        <dbReference type="EMBL" id="KAA0039559.1"/>
    </source>
</evidence>